<dbReference type="Pfam" id="PF00109">
    <property type="entry name" value="ketoacyl-synt"/>
    <property type="match status" value="1"/>
</dbReference>
<dbReference type="InterPro" id="IPR016039">
    <property type="entry name" value="Thiolase-like"/>
</dbReference>
<evidence type="ECO:0000313" key="4">
    <source>
        <dbReference type="Proteomes" id="UP000019102"/>
    </source>
</evidence>
<protein>
    <submittedName>
        <fullName evidence="3">3-oxoacyl-[acyl-carrier-protein] synthase</fullName>
    </submittedName>
</protein>
<feature type="domain" description="Beta-ketoacyl synthase-like N-terminal" evidence="2">
    <location>
        <begin position="1"/>
        <end position="61"/>
    </location>
</feature>
<dbReference type="Gene3D" id="3.40.47.10">
    <property type="match status" value="1"/>
</dbReference>
<dbReference type="GO" id="GO:0005829">
    <property type="term" value="C:cytosol"/>
    <property type="evidence" value="ECO:0007669"/>
    <property type="project" value="TreeGrafter"/>
</dbReference>
<organism evidence="3 4">
    <name type="scientific">Gracilibacillus boraciitolerans JCM 21714</name>
    <dbReference type="NCBI Taxonomy" id="1298598"/>
    <lineage>
        <taxon>Bacteria</taxon>
        <taxon>Bacillati</taxon>
        <taxon>Bacillota</taxon>
        <taxon>Bacilli</taxon>
        <taxon>Bacillales</taxon>
        <taxon>Bacillaceae</taxon>
        <taxon>Gracilibacillus</taxon>
    </lineage>
</organism>
<sequence>MITGGAEAPLTSMSFAGFSTAKALSFNDDPKTASRPFDKNRDGFVMGEGAGILVIESLESALKRDATIYAEIVGYARQVMLTILRLLLQKGKALHVRCNRQSRMQAFHRKMLTTLMPMVQAQNTMIRLKRKQLRQYLKIMPIN</sequence>
<dbReference type="GO" id="GO:0004315">
    <property type="term" value="F:3-oxoacyl-[acyl-carrier-protein] synthase activity"/>
    <property type="evidence" value="ECO:0007669"/>
    <property type="project" value="TreeGrafter"/>
</dbReference>
<dbReference type="PANTHER" id="PTHR11712:SF336">
    <property type="entry name" value="3-OXOACYL-[ACYL-CARRIER-PROTEIN] SYNTHASE, MITOCHONDRIAL"/>
    <property type="match status" value="1"/>
</dbReference>
<dbReference type="STRING" id="1298598.JCM21714_2690"/>
<accession>W4VK58</accession>
<dbReference type="PANTHER" id="PTHR11712">
    <property type="entry name" value="POLYKETIDE SYNTHASE-RELATED"/>
    <property type="match status" value="1"/>
</dbReference>
<dbReference type="Proteomes" id="UP000019102">
    <property type="component" value="Unassembled WGS sequence"/>
</dbReference>
<evidence type="ECO:0000313" key="3">
    <source>
        <dbReference type="EMBL" id="GAE93592.1"/>
    </source>
</evidence>
<dbReference type="AlphaFoldDB" id="W4VK58"/>
<keyword evidence="4" id="KW-1185">Reference proteome</keyword>
<dbReference type="SUPFAM" id="SSF53901">
    <property type="entry name" value="Thiolase-like"/>
    <property type="match status" value="1"/>
</dbReference>
<keyword evidence="1" id="KW-0808">Transferase</keyword>
<dbReference type="InterPro" id="IPR000794">
    <property type="entry name" value="Beta-ketoacyl_synthase"/>
</dbReference>
<dbReference type="GO" id="GO:0006633">
    <property type="term" value="P:fatty acid biosynthetic process"/>
    <property type="evidence" value="ECO:0007669"/>
    <property type="project" value="TreeGrafter"/>
</dbReference>
<dbReference type="InterPro" id="IPR014030">
    <property type="entry name" value="Ketoacyl_synth_N"/>
</dbReference>
<dbReference type="eggNOG" id="COG0304">
    <property type="taxonomic scope" value="Bacteria"/>
</dbReference>
<name>W4VK58_9BACI</name>
<gene>
    <name evidence="3" type="ORF">JCM21714_2690</name>
</gene>
<dbReference type="EMBL" id="BAVS01000014">
    <property type="protein sequence ID" value="GAE93592.1"/>
    <property type="molecule type" value="Genomic_DNA"/>
</dbReference>
<reference evidence="3 4" key="1">
    <citation type="journal article" date="2014" name="Genome Announc.">
        <title>Draft Genome Sequence of the Boron-Tolerant and Moderately Halotolerant Bacterium Gracilibacillus boraciitolerans JCM 21714T.</title>
        <authorList>
            <person name="Ahmed I."/>
            <person name="Oshima K."/>
            <person name="Suda W."/>
            <person name="Kitamura K."/>
            <person name="Iida T."/>
            <person name="Ohmori Y."/>
            <person name="Fujiwara T."/>
            <person name="Hattori M."/>
            <person name="Ohkuma M."/>
        </authorList>
    </citation>
    <scope>NUCLEOTIDE SEQUENCE [LARGE SCALE GENOMIC DNA]</scope>
    <source>
        <strain evidence="3 4">JCM 21714</strain>
    </source>
</reference>
<comment type="caution">
    <text evidence="3">The sequence shown here is derived from an EMBL/GenBank/DDBJ whole genome shotgun (WGS) entry which is preliminary data.</text>
</comment>
<evidence type="ECO:0000259" key="2">
    <source>
        <dbReference type="Pfam" id="PF00109"/>
    </source>
</evidence>
<proteinExistence type="predicted"/>
<evidence type="ECO:0000256" key="1">
    <source>
        <dbReference type="ARBA" id="ARBA00022679"/>
    </source>
</evidence>